<dbReference type="EMBL" id="MH536814">
    <property type="protein sequence ID" value="AXH49242.1"/>
    <property type="molecule type" value="Genomic_DNA"/>
</dbReference>
<accession>A0A345L1U0</accession>
<proteinExistence type="predicted"/>
<dbReference type="KEGG" id="vg:55599899"/>
<organism evidence="1 2">
    <name type="scientific">Streptomyces phage Blueeyedbeauty</name>
    <dbReference type="NCBI Taxonomy" id="2250336"/>
    <lineage>
        <taxon>Viruses</taxon>
        <taxon>Duplodnaviria</taxon>
        <taxon>Heunggongvirae</taxon>
        <taxon>Uroviricota</taxon>
        <taxon>Caudoviricetes</taxon>
        <taxon>Stanwilliamsviridae</taxon>
        <taxon>Loccivirinae</taxon>
        <taxon>Annadreamyvirus</taxon>
        <taxon>Annadreamyvirus blueeyedbeauty</taxon>
    </lineage>
</organism>
<reference evidence="1 2" key="1">
    <citation type="submission" date="2018-06" db="EMBL/GenBank/DDBJ databases">
        <authorList>
            <person name="Luttrell C.E."/>
            <person name="Myers K.N."/>
            <person name="Simpson A.N."/>
            <person name="Sulollari A."/>
            <person name="Suri N."/>
            <person name="Nayek S."/>
            <person name="Bhuiyan S."/>
            <person name="Smith B.R."/>
            <person name="Hughes L.E."/>
            <person name="Garlena R.A."/>
            <person name="Russell D.A."/>
            <person name="Pope W.H."/>
            <person name="Jacobs-Sera D."/>
            <person name="Hatfull G.F."/>
        </authorList>
    </citation>
    <scope>NUCLEOTIDE SEQUENCE [LARGE SCALE GENOMIC DNA]</scope>
</reference>
<sequence>MAERKLTVYFESGDDIDEDEFFEYVHRFFCKNPNDPNVENCRIYAMTAQSVVEEED</sequence>
<dbReference type="GeneID" id="55599899"/>
<evidence type="ECO:0000313" key="1">
    <source>
        <dbReference type="EMBL" id="AXH49242.1"/>
    </source>
</evidence>
<evidence type="ECO:0000313" key="2">
    <source>
        <dbReference type="Proteomes" id="UP000258408"/>
    </source>
</evidence>
<dbReference type="Proteomes" id="UP000258408">
    <property type="component" value="Segment"/>
</dbReference>
<gene>
    <name evidence="1" type="primary">109</name>
    <name evidence="1" type="ORF">SEA_BLUEEYEDBEAUTY_109</name>
</gene>
<protein>
    <submittedName>
        <fullName evidence="1">Uncharacterized protein</fullName>
    </submittedName>
</protein>
<dbReference type="RefSeq" id="YP_009839294.1">
    <property type="nucleotide sequence ID" value="NC_048720.1"/>
</dbReference>
<name>A0A345L1U0_9CAUD</name>
<keyword evidence="2" id="KW-1185">Reference proteome</keyword>